<dbReference type="PROSITE" id="PS51720">
    <property type="entry name" value="G_AIG1"/>
    <property type="match status" value="1"/>
</dbReference>
<keyword evidence="6" id="KW-0479">Metal-binding</keyword>
<keyword evidence="10" id="KW-0460">Magnesium</keyword>
<evidence type="ECO:0000256" key="11">
    <source>
        <dbReference type="ARBA" id="ARBA00022927"/>
    </source>
</evidence>
<comment type="subcellular location">
    <subcellularLocation>
        <location evidence="15">Plastid</location>
        <location evidence="15">Chloroplast outer membrane</location>
        <topology evidence="15">Single-pass membrane protein</topology>
    </subcellularLocation>
</comment>
<dbReference type="Pfam" id="PF11886">
    <property type="entry name" value="TOC159_MAD"/>
    <property type="match status" value="1"/>
</dbReference>
<dbReference type="InterPro" id="IPR005690">
    <property type="entry name" value="Toc86_159"/>
</dbReference>
<dbReference type="GO" id="GO:0009707">
    <property type="term" value="C:chloroplast outer membrane"/>
    <property type="evidence" value="ECO:0007669"/>
    <property type="project" value="UniProtKB-SubCell"/>
</dbReference>
<dbReference type="Proteomes" id="UP001497480">
    <property type="component" value="Unassembled WGS sequence"/>
</dbReference>
<evidence type="ECO:0000313" key="19">
    <source>
        <dbReference type="EMBL" id="CAL0301032.1"/>
    </source>
</evidence>
<dbReference type="InterPro" id="IPR045058">
    <property type="entry name" value="GIMA/IAN/Toc"/>
</dbReference>
<keyword evidence="9" id="KW-1002">Plastid outer membrane</keyword>
<gene>
    <name evidence="19" type="ORF">LLUT_LOCUS2092</name>
</gene>
<evidence type="ECO:0000256" key="3">
    <source>
        <dbReference type="ARBA" id="ARBA00022528"/>
    </source>
</evidence>
<proteinExistence type="inferred from homology"/>
<evidence type="ECO:0000256" key="16">
    <source>
        <dbReference type="ARBA" id="ARBA00023775"/>
    </source>
</evidence>
<dbReference type="InterPro" id="IPR027417">
    <property type="entry name" value="P-loop_NTPase"/>
</dbReference>
<comment type="cofactor">
    <cofactor evidence="1">
        <name>Mg(2+)</name>
        <dbReference type="ChEBI" id="CHEBI:18420"/>
    </cofactor>
</comment>
<keyword evidence="8" id="KW-0378">Hydrolase</keyword>
<evidence type="ECO:0000256" key="5">
    <source>
        <dbReference type="ARBA" id="ARBA00022692"/>
    </source>
</evidence>
<evidence type="ECO:0000256" key="8">
    <source>
        <dbReference type="ARBA" id="ARBA00022801"/>
    </source>
</evidence>
<organism evidence="19 20">
    <name type="scientific">Lupinus luteus</name>
    <name type="common">European yellow lupine</name>
    <dbReference type="NCBI Taxonomy" id="3873"/>
    <lineage>
        <taxon>Eukaryota</taxon>
        <taxon>Viridiplantae</taxon>
        <taxon>Streptophyta</taxon>
        <taxon>Embryophyta</taxon>
        <taxon>Tracheophyta</taxon>
        <taxon>Spermatophyta</taxon>
        <taxon>Magnoliopsida</taxon>
        <taxon>eudicotyledons</taxon>
        <taxon>Gunneridae</taxon>
        <taxon>Pentapetalae</taxon>
        <taxon>rosids</taxon>
        <taxon>fabids</taxon>
        <taxon>Fabales</taxon>
        <taxon>Fabaceae</taxon>
        <taxon>Papilionoideae</taxon>
        <taxon>50 kb inversion clade</taxon>
        <taxon>genistoids sensu lato</taxon>
        <taxon>core genistoids</taxon>
        <taxon>Genisteae</taxon>
        <taxon>Lupinus</taxon>
    </lineage>
</organism>
<protein>
    <recommendedName>
        <fullName evidence="18">AIG1-type G domain-containing protein</fullName>
    </recommendedName>
</protein>
<dbReference type="EMBL" id="CAXHTB010000002">
    <property type="protein sequence ID" value="CAL0301032.1"/>
    <property type="molecule type" value="Genomic_DNA"/>
</dbReference>
<feature type="region of interest" description="Disordered" evidence="17">
    <location>
        <begin position="93"/>
        <end position="121"/>
    </location>
</feature>
<evidence type="ECO:0000256" key="13">
    <source>
        <dbReference type="ARBA" id="ARBA00023134"/>
    </source>
</evidence>
<feature type="region of interest" description="Disordered" evidence="17">
    <location>
        <begin position="445"/>
        <end position="465"/>
    </location>
</feature>
<evidence type="ECO:0000313" key="20">
    <source>
        <dbReference type="Proteomes" id="UP001497480"/>
    </source>
</evidence>
<dbReference type="InterPro" id="IPR006703">
    <property type="entry name" value="G_AIG1"/>
</dbReference>
<keyword evidence="3" id="KW-0150">Chloroplast</keyword>
<evidence type="ECO:0000256" key="1">
    <source>
        <dbReference type="ARBA" id="ARBA00001946"/>
    </source>
</evidence>
<keyword evidence="20" id="KW-1185">Reference proteome</keyword>
<evidence type="ECO:0000256" key="2">
    <source>
        <dbReference type="ARBA" id="ARBA00022448"/>
    </source>
</evidence>
<dbReference type="GO" id="GO:0015031">
    <property type="term" value="P:protein transport"/>
    <property type="evidence" value="ECO:0007669"/>
    <property type="project" value="UniProtKB-KW"/>
</dbReference>
<reference evidence="19 20" key="1">
    <citation type="submission" date="2024-03" db="EMBL/GenBank/DDBJ databases">
        <authorList>
            <person name="Martinez-Hernandez J."/>
        </authorList>
    </citation>
    <scope>NUCLEOTIDE SEQUENCE [LARGE SCALE GENOMIC DNA]</scope>
</reference>
<evidence type="ECO:0000256" key="7">
    <source>
        <dbReference type="ARBA" id="ARBA00022741"/>
    </source>
</evidence>
<evidence type="ECO:0000256" key="12">
    <source>
        <dbReference type="ARBA" id="ARBA00022989"/>
    </source>
</evidence>
<sequence length="1200" mass="130568">MAVGDGSESDGFVSGEEEFETPMAYPDDKFAFGDTPFVNSLDFFTTFDDGESDFDGIVGGDENEVNNGSDEVHTGVYGASNSDDTFLYTKPELGDGNGDFVEASSDDDDDKGPESGRFGGSIFVDENESVDVKKEVATEESNSSDEVDTRGVGDSIIETLHVDLLAPGVAVAGEKVEVEGSEIKGLEGKACGLRLDNEFDSLEQNAEEASDKLANGDTGGDQSVDTGADDNDSECAEKRKESDIAIIQKDKNSAFASDSVKSVQDGINIEAHADQNVDISADGDDSGEGETESHVKASGVSLTSEHVNPGSSWIRAISPIEDKEGEHHPGVREIDVSVSAREEEEKIVESSESAKQFSEYLEQQLGVGSHSGADTSQGLSRRIDGQIVTDSEEEEKTDDEGHNQLIDSDFLAALLKAGAGQDGGGVTISSRDGSRLFSVERPAGLGTSLQSSKPPAGLNRANSSTSSISRPVTNYAINLSEEDKKKLEKLQQIRIKFLRLVQRLGFTPEESIAAQVLFRLTTLAGRHTGQLFSSEAAMESAYQLEAERRDDLDFSLNILVLGKTGVGKSATINSIFGEMKTSISAYGPSTAAVTEIVGMVDGVKLRIFDTPGLKSSALEHGFNRKVLSVVKKVIKKSPPDIVLYVDRLDMQTRDLNDVPMLKLISSALGSSIWRNVVIALTHAASAPPDGSSGSPLSYDVFLSQRSTSVQQSVGQAAGEFRIMNPGLMNPVALIENHPSCRKNRHGHKVLPNGQSWRPLLLLLCYAIKILSEASKISKTQESYDTNRLFGFRVRAPPLPYLLSLLLQHRAHPKLPSEQGGIDDSEFAIDLADLSDSDSDEEEYDQLLPFRPLKKAQVAKLTREQRNAYFEEYEYRIKLQQKKQWKEELRRMKEIREMKQKGKTGVNDYGDMEDDQENGSPAAVAVPLPDMTLPPTFDNDIPAYKYRFLEPTSQLLTRPVLVTQSWDHDCGYDGVNVEHSLAIVNKFPVAVTVQMTKDKKDFSIHLDSSAATKHGENGSSMASLNVQNIGKQIAYILGGETEFKNFKRNKTAAGLSVTFLGESISTGLKVEDQIVLGKRLALVGSTGIMRSKGDSVYGTNVEVRLREADFPIGQDQSSLSLSLVKWRGDLALGANFQSQFSIGRNYKMAVQATMNNRQSGQISVRTSSSDQLQIALLAILPIARAIYKNFWPKAGENHSIY</sequence>
<evidence type="ECO:0000256" key="9">
    <source>
        <dbReference type="ARBA" id="ARBA00022805"/>
    </source>
</evidence>
<dbReference type="AlphaFoldDB" id="A0AAV1VW30"/>
<evidence type="ECO:0000256" key="14">
    <source>
        <dbReference type="ARBA" id="ARBA00023136"/>
    </source>
</evidence>
<dbReference type="FunFam" id="3.40.50.300:FF:000413">
    <property type="entry name" value="Translocase of chloroplast 120, chloroplastic"/>
    <property type="match status" value="1"/>
</dbReference>
<dbReference type="Pfam" id="PF04548">
    <property type="entry name" value="AIG1"/>
    <property type="match status" value="1"/>
</dbReference>
<feature type="region of interest" description="Disordered" evidence="17">
    <location>
        <begin position="1"/>
        <end position="20"/>
    </location>
</feature>
<keyword evidence="5" id="KW-0812">Transmembrane</keyword>
<dbReference type="GO" id="GO:0005525">
    <property type="term" value="F:GTP binding"/>
    <property type="evidence" value="ECO:0007669"/>
    <property type="project" value="UniProtKB-KW"/>
</dbReference>
<feature type="region of interest" description="Disordered" evidence="17">
    <location>
        <begin position="367"/>
        <end position="402"/>
    </location>
</feature>
<keyword evidence="14" id="KW-0472">Membrane</keyword>
<dbReference type="InterPro" id="IPR024283">
    <property type="entry name" value="TOC159_MAD"/>
</dbReference>
<dbReference type="SUPFAM" id="SSF52540">
    <property type="entry name" value="P-loop containing nucleoside triphosphate hydrolases"/>
    <property type="match status" value="1"/>
</dbReference>
<dbReference type="GO" id="GO:0003924">
    <property type="term" value="F:GTPase activity"/>
    <property type="evidence" value="ECO:0007669"/>
    <property type="project" value="InterPro"/>
</dbReference>
<evidence type="ECO:0000256" key="6">
    <source>
        <dbReference type="ARBA" id="ARBA00022723"/>
    </source>
</evidence>
<dbReference type="PANTHER" id="PTHR10903">
    <property type="entry name" value="GTPASE, IMAP FAMILY MEMBER-RELATED"/>
    <property type="match status" value="1"/>
</dbReference>
<evidence type="ECO:0000256" key="15">
    <source>
        <dbReference type="ARBA" id="ARBA00023766"/>
    </source>
</evidence>
<feature type="region of interest" description="Disordered" evidence="17">
    <location>
        <begin position="271"/>
        <end position="307"/>
    </location>
</feature>
<feature type="domain" description="AIG1-type G" evidence="18">
    <location>
        <begin position="553"/>
        <end position="787"/>
    </location>
</feature>
<dbReference type="GO" id="GO:0046872">
    <property type="term" value="F:metal ion binding"/>
    <property type="evidence" value="ECO:0007669"/>
    <property type="project" value="UniProtKB-KW"/>
</dbReference>
<feature type="compositionally biased region" description="Acidic residues" evidence="17">
    <location>
        <begin position="281"/>
        <end position="290"/>
    </location>
</feature>
<dbReference type="GO" id="GO:0045036">
    <property type="term" value="P:protein targeting to chloroplast"/>
    <property type="evidence" value="ECO:0007669"/>
    <property type="project" value="InterPro"/>
</dbReference>
<dbReference type="NCBIfam" id="TIGR00993">
    <property type="entry name" value="3a0901s04IAP86"/>
    <property type="match status" value="1"/>
</dbReference>
<dbReference type="Gene3D" id="3.40.50.300">
    <property type="entry name" value="P-loop containing nucleotide triphosphate hydrolases"/>
    <property type="match status" value="1"/>
</dbReference>
<keyword evidence="2" id="KW-0813">Transport</keyword>
<accession>A0AAV1VW30</accession>
<keyword evidence="12" id="KW-1133">Transmembrane helix</keyword>
<evidence type="ECO:0000256" key="10">
    <source>
        <dbReference type="ARBA" id="ARBA00022842"/>
    </source>
</evidence>
<keyword evidence="13" id="KW-0342">GTP-binding</keyword>
<feature type="region of interest" description="Disordered" evidence="17">
    <location>
        <begin position="205"/>
        <end position="241"/>
    </location>
</feature>
<evidence type="ECO:0000259" key="18">
    <source>
        <dbReference type="PROSITE" id="PS51720"/>
    </source>
</evidence>
<keyword evidence="4" id="KW-0934">Plastid</keyword>
<evidence type="ECO:0000256" key="4">
    <source>
        <dbReference type="ARBA" id="ARBA00022640"/>
    </source>
</evidence>
<comment type="caution">
    <text evidence="19">The sequence shown here is derived from an EMBL/GenBank/DDBJ whole genome shotgun (WGS) entry which is preliminary data.</text>
</comment>
<dbReference type="PANTHER" id="PTHR10903:SF120">
    <property type="entry name" value="TRANSLOCASE OF CHLOROPLAST 159, CHLOROPLASTIC"/>
    <property type="match status" value="1"/>
</dbReference>
<keyword evidence="11" id="KW-0653">Protein transport</keyword>
<evidence type="ECO:0000256" key="17">
    <source>
        <dbReference type="SAM" id="MobiDB-lite"/>
    </source>
</evidence>
<dbReference type="CDD" id="cd01853">
    <property type="entry name" value="Toc34_like"/>
    <property type="match status" value="1"/>
</dbReference>
<comment type="similarity">
    <text evidence="16">Belongs to the TRAFAC class TrmE-Era-EngA-EngB-Septin-like GTPase superfamily. AIG1/Toc34/Toc159-like paraseptin GTPase family. TOC159 subfamily.</text>
</comment>
<keyword evidence="7" id="KW-0547">Nucleotide-binding</keyword>
<name>A0AAV1VW30_LUPLU</name>